<sequence length="386" mass="41487">MAEKRDYYEVLGVVRTATEVEITKAYRQLAKQYHPDRNIGDDEAKVRYAEVDEAYAVLNDAGRRARYDRYGHAGVEAMDGAGSEAADFFGGLGGFLGDLLGGMAGGRRARGPRRGGEGLAAALEIDLLEAATGVSKTFTVTTEQICRTCGGTGAKAGSQPAPCRRCRGQRVEVVNTGFGSAHIQCRGCGGRGTVISDPCPACRGAGREQVPEQVTANIPPGVDDDTILTYPGRGHAGDPGAPRGDLEFHLRVRRHKIFERDGHHLRCDCRVSFARAALGGPMLLVTLTGDTVTFEVPRGCQTHTVVRVPGYGMPARPDSRRTSDAKGDLLVRVIVETPTKLTSEQEELFRKLAELENNQSSGTSKGLFGKLKDLVTGETTPKDEKK</sequence>
<dbReference type="PANTHER" id="PTHR43096">
    <property type="entry name" value="DNAJ HOMOLOG 1, MITOCHONDRIAL-RELATED"/>
    <property type="match status" value="1"/>
</dbReference>
<dbReference type="CDD" id="cd10747">
    <property type="entry name" value="DnaJ_C"/>
    <property type="match status" value="1"/>
</dbReference>
<dbReference type="HAMAP" id="MF_01152">
    <property type="entry name" value="DnaJ"/>
    <property type="match status" value="1"/>
</dbReference>
<keyword evidence="5 9" id="KW-0863">Zinc-finger</keyword>
<organism evidence="14 15">
    <name type="scientific">Frigoriglobus tundricola</name>
    <dbReference type="NCBI Taxonomy" id="2774151"/>
    <lineage>
        <taxon>Bacteria</taxon>
        <taxon>Pseudomonadati</taxon>
        <taxon>Planctomycetota</taxon>
        <taxon>Planctomycetia</taxon>
        <taxon>Gemmatales</taxon>
        <taxon>Gemmataceae</taxon>
        <taxon>Frigoriglobus</taxon>
    </lineage>
</organism>
<keyword evidence="4 9" id="KW-0677">Repeat</keyword>
<dbReference type="Pfam" id="PF00226">
    <property type="entry name" value="DnaJ"/>
    <property type="match status" value="1"/>
</dbReference>
<comment type="function">
    <text evidence="9">Participates actively in the response to hyperosmotic and heat shock by preventing the aggregation of stress-denatured proteins and by disaggregating proteins, also in an autonomous, DnaK-independent fashion. Unfolded proteins bind initially to DnaJ; upon interaction with the DnaJ-bound protein, DnaK hydrolyzes its bound ATP, resulting in the formation of a stable complex. GrpE releases ADP from DnaK; ATP binding to DnaK triggers the release of the substrate protein, thus completing the reaction cycle. Several rounds of ATP-dependent interactions between DnaJ, DnaK and GrpE are required for fully efficient folding. Also involved, together with DnaK and GrpE, in the DNA replication of plasmids through activation of initiation proteins.</text>
</comment>
<dbReference type="RefSeq" id="WP_171472272.1">
    <property type="nucleotide sequence ID" value="NZ_CP053452.2"/>
</dbReference>
<keyword evidence="8 9" id="KW-0143">Chaperone</keyword>
<gene>
    <name evidence="9" type="primary">dnaJ</name>
    <name evidence="14" type="ORF">FTUN_4307</name>
</gene>
<evidence type="ECO:0000259" key="13">
    <source>
        <dbReference type="PROSITE" id="PS51188"/>
    </source>
</evidence>
<comment type="subunit">
    <text evidence="9">Homodimer.</text>
</comment>
<dbReference type="InterPro" id="IPR001305">
    <property type="entry name" value="HSP_DnaJ_Cys-rich_dom"/>
</dbReference>
<dbReference type="Gene3D" id="1.10.287.110">
    <property type="entry name" value="DnaJ domain"/>
    <property type="match status" value="1"/>
</dbReference>
<keyword evidence="15" id="KW-1185">Reference proteome</keyword>
<dbReference type="SMART" id="SM00271">
    <property type="entry name" value="DnaJ"/>
    <property type="match status" value="1"/>
</dbReference>
<dbReference type="GO" id="GO:0005524">
    <property type="term" value="F:ATP binding"/>
    <property type="evidence" value="ECO:0007669"/>
    <property type="project" value="InterPro"/>
</dbReference>
<keyword evidence="6 9" id="KW-0862">Zinc</keyword>
<dbReference type="InterPro" id="IPR008971">
    <property type="entry name" value="HSP40/DnaJ_pept-bd"/>
</dbReference>
<dbReference type="InterPro" id="IPR012724">
    <property type="entry name" value="DnaJ"/>
</dbReference>
<dbReference type="AlphaFoldDB" id="A0A6M5YRX0"/>
<dbReference type="KEGG" id="ftj:FTUN_4307"/>
<evidence type="ECO:0000256" key="7">
    <source>
        <dbReference type="ARBA" id="ARBA00023016"/>
    </source>
</evidence>
<dbReference type="SUPFAM" id="SSF57938">
    <property type="entry name" value="DnaJ/Hsp40 cysteine-rich domain"/>
    <property type="match status" value="1"/>
</dbReference>
<keyword evidence="2 9" id="KW-0235">DNA replication</keyword>
<feature type="binding site" evidence="9">
    <location>
        <position position="185"/>
    </location>
    <ligand>
        <name>Zn(2+)</name>
        <dbReference type="ChEBI" id="CHEBI:29105"/>
        <label>2</label>
    </ligand>
</feature>
<dbReference type="GO" id="GO:0042026">
    <property type="term" value="P:protein refolding"/>
    <property type="evidence" value="ECO:0007669"/>
    <property type="project" value="TreeGrafter"/>
</dbReference>
<evidence type="ECO:0000256" key="5">
    <source>
        <dbReference type="ARBA" id="ARBA00022771"/>
    </source>
</evidence>
<evidence type="ECO:0000256" key="10">
    <source>
        <dbReference type="PROSITE-ProRule" id="PRU00546"/>
    </source>
</evidence>
<dbReference type="Proteomes" id="UP000503447">
    <property type="component" value="Chromosome"/>
</dbReference>
<dbReference type="InterPro" id="IPR036410">
    <property type="entry name" value="HSP_DnaJ_Cys-rich_dom_sf"/>
</dbReference>
<name>A0A6M5YRX0_9BACT</name>
<evidence type="ECO:0000313" key="14">
    <source>
        <dbReference type="EMBL" id="QJW96748.1"/>
    </source>
</evidence>
<dbReference type="InterPro" id="IPR002939">
    <property type="entry name" value="DnaJ_C"/>
</dbReference>
<feature type="binding site" evidence="9">
    <location>
        <position position="149"/>
    </location>
    <ligand>
        <name>Zn(2+)</name>
        <dbReference type="ChEBI" id="CHEBI:29105"/>
        <label>1</label>
    </ligand>
</feature>
<evidence type="ECO:0000256" key="1">
    <source>
        <dbReference type="ARBA" id="ARBA00022490"/>
    </source>
</evidence>
<dbReference type="InterPro" id="IPR018253">
    <property type="entry name" value="DnaJ_domain_CS"/>
</dbReference>
<keyword evidence="1 9" id="KW-0963">Cytoplasm</keyword>
<dbReference type="PROSITE" id="PS00636">
    <property type="entry name" value="DNAJ_1"/>
    <property type="match status" value="1"/>
</dbReference>
<keyword evidence="3 9" id="KW-0479">Metal-binding</keyword>
<feature type="binding site" evidence="9">
    <location>
        <position position="199"/>
    </location>
    <ligand>
        <name>Zn(2+)</name>
        <dbReference type="ChEBI" id="CHEBI:29105"/>
        <label>1</label>
    </ligand>
</feature>
<dbReference type="PROSITE" id="PS51188">
    <property type="entry name" value="ZF_CR"/>
    <property type="match status" value="1"/>
</dbReference>
<dbReference type="InterPro" id="IPR001623">
    <property type="entry name" value="DnaJ_domain"/>
</dbReference>
<feature type="domain" description="J" evidence="12">
    <location>
        <begin position="6"/>
        <end position="71"/>
    </location>
</feature>
<dbReference type="EMBL" id="CP053452">
    <property type="protein sequence ID" value="QJW96748.1"/>
    <property type="molecule type" value="Genomic_DNA"/>
</dbReference>
<evidence type="ECO:0000256" key="4">
    <source>
        <dbReference type="ARBA" id="ARBA00022737"/>
    </source>
</evidence>
<feature type="zinc finger region" description="CR-type" evidence="10">
    <location>
        <begin position="133"/>
        <end position="211"/>
    </location>
</feature>
<dbReference type="InterPro" id="IPR036869">
    <property type="entry name" value="J_dom_sf"/>
</dbReference>
<reference evidence="15" key="1">
    <citation type="submission" date="2020-05" db="EMBL/GenBank/DDBJ databases">
        <title>Frigoriglobus tundricola gen. nov., sp. nov., a psychrotolerant cellulolytic planctomycete of the family Gemmataceae with two divergent copies of 16S rRNA gene.</title>
        <authorList>
            <person name="Kulichevskaya I.S."/>
            <person name="Ivanova A.A."/>
            <person name="Naumoff D.G."/>
            <person name="Beletsky A.V."/>
            <person name="Rijpstra W.I.C."/>
            <person name="Sinninghe Damste J.S."/>
            <person name="Mardanov A.V."/>
            <person name="Ravin N.V."/>
            <person name="Dedysh S.N."/>
        </authorList>
    </citation>
    <scope>NUCLEOTIDE SEQUENCE [LARGE SCALE GENOMIC DNA]</scope>
    <source>
        <strain evidence="15">PL17</strain>
    </source>
</reference>
<comment type="caution">
    <text evidence="9">Lacks conserved residue(s) required for the propagation of feature annotation.</text>
</comment>
<dbReference type="SUPFAM" id="SSF46565">
    <property type="entry name" value="Chaperone J-domain"/>
    <property type="match status" value="1"/>
</dbReference>
<dbReference type="GO" id="GO:0051082">
    <property type="term" value="F:unfolded protein binding"/>
    <property type="evidence" value="ECO:0007669"/>
    <property type="project" value="UniProtKB-UniRule"/>
</dbReference>
<feature type="binding site" evidence="9">
    <location>
        <position position="188"/>
    </location>
    <ligand>
        <name>Zn(2+)</name>
        <dbReference type="ChEBI" id="CHEBI:29105"/>
        <label>2</label>
    </ligand>
</feature>
<dbReference type="GO" id="GO:0006260">
    <property type="term" value="P:DNA replication"/>
    <property type="evidence" value="ECO:0007669"/>
    <property type="project" value="UniProtKB-KW"/>
</dbReference>
<evidence type="ECO:0000259" key="12">
    <source>
        <dbReference type="PROSITE" id="PS50076"/>
    </source>
</evidence>
<dbReference type="Gene3D" id="2.10.230.10">
    <property type="entry name" value="Heat shock protein DnaJ, cysteine-rich domain"/>
    <property type="match status" value="1"/>
</dbReference>
<feature type="binding site" evidence="9">
    <location>
        <position position="146"/>
    </location>
    <ligand>
        <name>Zn(2+)</name>
        <dbReference type="ChEBI" id="CHEBI:29105"/>
        <label>1</label>
    </ligand>
</feature>
<dbReference type="Gene3D" id="2.60.260.20">
    <property type="entry name" value="Urease metallochaperone UreE, N-terminal domain"/>
    <property type="match status" value="2"/>
</dbReference>
<feature type="compositionally biased region" description="Basic and acidic residues" evidence="11">
    <location>
        <begin position="370"/>
        <end position="386"/>
    </location>
</feature>
<evidence type="ECO:0000256" key="11">
    <source>
        <dbReference type="SAM" id="MobiDB-lite"/>
    </source>
</evidence>
<dbReference type="GO" id="GO:0009408">
    <property type="term" value="P:response to heat"/>
    <property type="evidence" value="ECO:0007669"/>
    <property type="project" value="InterPro"/>
</dbReference>
<dbReference type="NCBIfam" id="NF008035">
    <property type="entry name" value="PRK10767.1"/>
    <property type="match status" value="1"/>
</dbReference>
<dbReference type="GO" id="GO:0005737">
    <property type="term" value="C:cytoplasm"/>
    <property type="evidence" value="ECO:0007669"/>
    <property type="project" value="UniProtKB-SubCell"/>
</dbReference>
<feature type="binding site" evidence="9">
    <location>
        <position position="166"/>
    </location>
    <ligand>
        <name>Zn(2+)</name>
        <dbReference type="ChEBI" id="CHEBI:29105"/>
        <label>2</label>
    </ligand>
</feature>
<dbReference type="Pfam" id="PF00684">
    <property type="entry name" value="DnaJ_CXXCXGXG"/>
    <property type="match status" value="1"/>
</dbReference>
<evidence type="ECO:0000256" key="2">
    <source>
        <dbReference type="ARBA" id="ARBA00022705"/>
    </source>
</evidence>
<keyword evidence="7 9" id="KW-0346">Stress response</keyword>
<comment type="similarity">
    <text evidence="9">Belongs to the DnaJ family.</text>
</comment>
<feature type="binding site" evidence="9">
    <location>
        <position position="163"/>
    </location>
    <ligand>
        <name>Zn(2+)</name>
        <dbReference type="ChEBI" id="CHEBI:29105"/>
        <label>2</label>
    </ligand>
</feature>
<evidence type="ECO:0000313" key="15">
    <source>
        <dbReference type="Proteomes" id="UP000503447"/>
    </source>
</evidence>
<dbReference type="PRINTS" id="PR00625">
    <property type="entry name" value="JDOMAIN"/>
</dbReference>
<feature type="region of interest" description="Disordered" evidence="11">
    <location>
        <begin position="355"/>
        <end position="386"/>
    </location>
</feature>
<dbReference type="PANTHER" id="PTHR43096:SF48">
    <property type="entry name" value="CHAPERONE PROTEIN DNAJ"/>
    <property type="match status" value="1"/>
</dbReference>
<dbReference type="GO" id="GO:0031072">
    <property type="term" value="F:heat shock protein binding"/>
    <property type="evidence" value="ECO:0007669"/>
    <property type="project" value="InterPro"/>
</dbReference>
<dbReference type="CDD" id="cd10719">
    <property type="entry name" value="DnaJ_zf"/>
    <property type="match status" value="1"/>
</dbReference>
<dbReference type="GO" id="GO:0008270">
    <property type="term" value="F:zinc ion binding"/>
    <property type="evidence" value="ECO:0007669"/>
    <property type="project" value="UniProtKB-UniRule"/>
</dbReference>
<dbReference type="Pfam" id="PF01556">
    <property type="entry name" value="DnaJ_C"/>
    <property type="match status" value="1"/>
</dbReference>
<dbReference type="CDD" id="cd06257">
    <property type="entry name" value="DnaJ"/>
    <property type="match status" value="1"/>
</dbReference>
<dbReference type="PROSITE" id="PS50076">
    <property type="entry name" value="DNAJ_2"/>
    <property type="match status" value="1"/>
</dbReference>
<evidence type="ECO:0000256" key="3">
    <source>
        <dbReference type="ARBA" id="ARBA00022723"/>
    </source>
</evidence>
<evidence type="ECO:0000256" key="8">
    <source>
        <dbReference type="ARBA" id="ARBA00023186"/>
    </source>
</evidence>
<comment type="subcellular location">
    <subcellularLocation>
        <location evidence="9">Cytoplasm</location>
    </subcellularLocation>
</comment>
<dbReference type="SUPFAM" id="SSF49493">
    <property type="entry name" value="HSP40/DnaJ peptide-binding domain"/>
    <property type="match status" value="2"/>
</dbReference>
<comment type="domain">
    <text evidence="9">The J domain is necessary and sufficient to stimulate DnaK ATPase activity. Zinc center 1 plays an important role in the autonomous, DnaK-independent chaperone activity of DnaJ. Zinc center 2 is essential for interaction with DnaK and for DnaJ activity.</text>
</comment>
<comment type="cofactor">
    <cofactor evidence="9">
        <name>Zn(2+)</name>
        <dbReference type="ChEBI" id="CHEBI:29105"/>
    </cofactor>
    <text evidence="9">Binds 2 Zn(2+) ions per monomer.</text>
</comment>
<accession>A0A6M5YRX0</accession>
<feature type="binding site" evidence="9">
    <location>
        <position position="202"/>
    </location>
    <ligand>
        <name>Zn(2+)</name>
        <dbReference type="ChEBI" id="CHEBI:29105"/>
        <label>1</label>
    </ligand>
</feature>
<evidence type="ECO:0000256" key="9">
    <source>
        <dbReference type="HAMAP-Rule" id="MF_01152"/>
    </source>
</evidence>
<protein>
    <recommendedName>
        <fullName evidence="9">Chaperone protein DnaJ</fullName>
    </recommendedName>
</protein>
<proteinExistence type="inferred from homology"/>
<evidence type="ECO:0000256" key="6">
    <source>
        <dbReference type="ARBA" id="ARBA00022833"/>
    </source>
</evidence>
<feature type="domain" description="CR-type" evidence="13">
    <location>
        <begin position="133"/>
        <end position="211"/>
    </location>
</feature>